<reference evidence="4 5" key="1">
    <citation type="journal article" date="2015" name="Sci. Rep.">
        <title>Chromosome-level genome map provides insights into diverse defense mechanisms in the medicinal fungus Ganoderma sinense.</title>
        <authorList>
            <person name="Zhu Y."/>
            <person name="Xu J."/>
            <person name="Sun C."/>
            <person name="Zhou S."/>
            <person name="Xu H."/>
            <person name="Nelson D.R."/>
            <person name="Qian J."/>
            <person name="Song J."/>
            <person name="Luo H."/>
            <person name="Xiang L."/>
            <person name="Li Y."/>
            <person name="Xu Z."/>
            <person name="Ji A."/>
            <person name="Wang L."/>
            <person name="Lu S."/>
            <person name="Hayward A."/>
            <person name="Sun W."/>
            <person name="Li X."/>
            <person name="Schwartz D.C."/>
            <person name="Wang Y."/>
            <person name="Chen S."/>
        </authorList>
    </citation>
    <scope>NUCLEOTIDE SEQUENCE [LARGE SCALE GENOMIC DNA]</scope>
    <source>
        <strain evidence="4 5">ZZ0214-1</strain>
    </source>
</reference>
<feature type="domain" description="Xylanolytic transcriptional activator regulatory" evidence="3">
    <location>
        <begin position="107"/>
        <end position="254"/>
    </location>
</feature>
<dbReference type="InterPro" id="IPR001138">
    <property type="entry name" value="Zn2Cys6_DnaBD"/>
</dbReference>
<gene>
    <name evidence="4" type="ORF">GSI_13270</name>
</gene>
<dbReference type="GO" id="GO:0008270">
    <property type="term" value="F:zinc ion binding"/>
    <property type="evidence" value="ECO:0007669"/>
    <property type="project" value="InterPro"/>
</dbReference>
<keyword evidence="1" id="KW-0539">Nucleus</keyword>
<organism evidence="4 5">
    <name type="scientific">Ganoderma sinense ZZ0214-1</name>
    <dbReference type="NCBI Taxonomy" id="1077348"/>
    <lineage>
        <taxon>Eukaryota</taxon>
        <taxon>Fungi</taxon>
        <taxon>Dikarya</taxon>
        <taxon>Basidiomycota</taxon>
        <taxon>Agaricomycotina</taxon>
        <taxon>Agaricomycetes</taxon>
        <taxon>Polyporales</taxon>
        <taxon>Polyporaceae</taxon>
        <taxon>Ganoderma</taxon>
    </lineage>
</organism>
<dbReference type="GO" id="GO:0005634">
    <property type="term" value="C:nucleus"/>
    <property type="evidence" value="ECO:0007669"/>
    <property type="project" value="UniProtKB-SubCell"/>
</dbReference>
<feature type="compositionally biased region" description="Basic and acidic residues" evidence="2">
    <location>
        <begin position="715"/>
        <end position="729"/>
    </location>
</feature>
<sequence length="790" mass="87830">MTPEDESAIPVFKKRKLVRACDYCRRKKSKHNFSLAPKPCKLRLKLSSVKCDGSEMPNNRCSQCTGRRTECTYLLGKSQWVRSLVENDFSVFEEGCFPERELLDALIDLYFRHMNCHYPLLHEPTFKKAVEAGQHFRNGGFGATVMLVCAIGSRFASDPRVLLRDYDHPHSAGWEWFHYVERARRWSFGPAKLHDLQVYALMALFLDGTTAPQASWAVIGAGVRAALEVGVHRKKMYTETPNVEEELWRRAFCFDVALPTECDDEYWLKPDGDPLFQQPPGKPSKVSGFVYSLRLGQILAFANRTIYATNKSRAQLGHSDQQWEQRIVAELDSALNKWADSLPSHLRWNPEQENELFLMQAATLAIWYHGHQVAVHRTFMSSSSSCPESGPVSLPSAIICTNAARTSIQVAEVLYRRTGSPTHRNAGMIFLSATTLIANILGLKRSGRMVNMEKDLALVGQTVEMLRSSRYETHFADSLAEILCGLISGITEPPLFPEARVEPAKAQHRPATSKAKIGYPLSSLAIPHRFSPYEQRIDILRNNRRKTVASNNVNSARAGPSFASLTFAQPSNTLRPPPALDFRPSDTSPLSMPFRSDDHGPPAQSVNPPLDDTMHRNPTEEALLPGPQPTFLHAGGDDNSIPLLQPHDVPQPPNHDDTNTSAHAVDPGADPTTSQFHISDKLGDTIALDPLLGYPSTSFFQPPSTDSSSQVQDPRAPEDSHAQAHRDVGDADMDWVLGGESRAGSGTDMDGMLPDFTLTDDTLAMWSSMPPTFGLDDWDAFFTNANNPRT</sequence>
<dbReference type="CDD" id="cd12148">
    <property type="entry name" value="fungal_TF_MHR"/>
    <property type="match status" value="1"/>
</dbReference>
<evidence type="ECO:0000259" key="3">
    <source>
        <dbReference type="Pfam" id="PF04082"/>
    </source>
</evidence>
<dbReference type="GO" id="GO:0003677">
    <property type="term" value="F:DNA binding"/>
    <property type="evidence" value="ECO:0007669"/>
    <property type="project" value="UniProtKB-KW"/>
</dbReference>
<dbReference type="Pfam" id="PF04082">
    <property type="entry name" value="Fungal_trans"/>
    <property type="match status" value="1"/>
</dbReference>
<dbReference type="STRING" id="1077348.A0A2G8RV37"/>
<dbReference type="PANTHER" id="PTHR46910:SF38">
    <property type="entry name" value="ZN(2)-C6 FUNGAL-TYPE DOMAIN-CONTAINING PROTEIN"/>
    <property type="match status" value="1"/>
</dbReference>
<evidence type="ECO:0000313" key="5">
    <source>
        <dbReference type="Proteomes" id="UP000230002"/>
    </source>
</evidence>
<dbReference type="InterPro" id="IPR007219">
    <property type="entry name" value="XnlR_reg_dom"/>
</dbReference>
<protein>
    <submittedName>
        <fullName evidence="4">Transcription factor</fullName>
    </submittedName>
</protein>
<feature type="compositionally biased region" description="Polar residues" evidence="2">
    <location>
        <begin position="697"/>
        <end position="712"/>
    </location>
</feature>
<dbReference type="PANTHER" id="PTHR46910">
    <property type="entry name" value="TRANSCRIPTION FACTOR PDR1"/>
    <property type="match status" value="1"/>
</dbReference>
<feature type="region of interest" description="Disordered" evidence="2">
    <location>
        <begin position="697"/>
        <end position="733"/>
    </location>
</feature>
<evidence type="ECO:0000256" key="2">
    <source>
        <dbReference type="SAM" id="MobiDB-lite"/>
    </source>
</evidence>
<name>A0A2G8RV37_9APHY</name>
<proteinExistence type="predicted"/>
<comment type="caution">
    <text evidence="4">The sequence shown here is derived from an EMBL/GenBank/DDBJ whole genome shotgun (WGS) entry which is preliminary data.</text>
</comment>
<accession>A0A2G8RV37</accession>
<dbReference type="AlphaFoldDB" id="A0A2G8RV37"/>
<dbReference type="OrthoDB" id="4456959at2759"/>
<keyword evidence="5" id="KW-1185">Reference proteome</keyword>
<dbReference type="CDD" id="cd00067">
    <property type="entry name" value="GAL4"/>
    <property type="match status" value="1"/>
</dbReference>
<dbReference type="Proteomes" id="UP000230002">
    <property type="component" value="Unassembled WGS sequence"/>
</dbReference>
<evidence type="ECO:0000256" key="1">
    <source>
        <dbReference type="ARBA" id="ARBA00023242"/>
    </source>
</evidence>
<dbReference type="EMBL" id="AYKW01000056">
    <property type="protein sequence ID" value="PIL25380.1"/>
    <property type="molecule type" value="Genomic_DNA"/>
</dbReference>
<dbReference type="GO" id="GO:0000981">
    <property type="term" value="F:DNA-binding transcription factor activity, RNA polymerase II-specific"/>
    <property type="evidence" value="ECO:0007669"/>
    <property type="project" value="InterPro"/>
</dbReference>
<feature type="region of interest" description="Disordered" evidence="2">
    <location>
        <begin position="567"/>
        <end position="677"/>
    </location>
</feature>
<evidence type="ECO:0000313" key="4">
    <source>
        <dbReference type="EMBL" id="PIL25380.1"/>
    </source>
</evidence>
<dbReference type="GO" id="GO:0006351">
    <property type="term" value="P:DNA-templated transcription"/>
    <property type="evidence" value="ECO:0007669"/>
    <property type="project" value="InterPro"/>
</dbReference>
<dbReference type="InterPro" id="IPR050987">
    <property type="entry name" value="AtrR-like"/>
</dbReference>